<evidence type="ECO:0000313" key="3">
    <source>
        <dbReference type="Proteomes" id="UP000324800"/>
    </source>
</evidence>
<organism evidence="2 3">
    <name type="scientific">Streblomastix strix</name>
    <dbReference type="NCBI Taxonomy" id="222440"/>
    <lineage>
        <taxon>Eukaryota</taxon>
        <taxon>Metamonada</taxon>
        <taxon>Preaxostyla</taxon>
        <taxon>Oxymonadida</taxon>
        <taxon>Streblomastigidae</taxon>
        <taxon>Streblomastix</taxon>
    </lineage>
</organism>
<gene>
    <name evidence="2" type="ORF">EZS28_050152</name>
</gene>
<evidence type="ECO:0000256" key="1">
    <source>
        <dbReference type="SAM" id="MobiDB-lite"/>
    </source>
</evidence>
<dbReference type="Proteomes" id="UP000324800">
    <property type="component" value="Unassembled WGS sequence"/>
</dbReference>
<dbReference type="AlphaFoldDB" id="A0A5J4T8N7"/>
<dbReference type="EMBL" id="SNRW01036517">
    <property type="protein sequence ID" value="KAA6354322.1"/>
    <property type="molecule type" value="Genomic_DNA"/>
</dbReference>
<evidence type="ECO:0000313" key="2">
    <source>
        <dbReference type="EMBL" id="KAA6354322.1"/>
    </source>
</evidence>
<sequence length="197" mass="21870">KNIEGETLGDSFEGQEQPQINQKKHRKKKKASGVENEGQGDYENKQLDDGEQQGGEEEEQEGDEQDEVDLEQDISAGEEESIELGSQGEEQQQKQDQEVQGEQQAPVEEKPEERIRVQVSPVPIPNGDPDIPIVALFTDALLSCEAHTSYHALNALAFLCELPVGKRAVLRMLKAKNANVDLIHSILKRVGRGARHL</sequence>
<feature type="non-terminal residue" evidence="2">
    <location>
        <position position="1"/>
    </location>
</feature>
<proteinExistence type="predicted"/>
<reference evidence="2 3" key="1">
    <citation type="submission" date="2019-03" db="EMBL/GenBank/DDBJ databases">
        <title>Single cell metagenomics reveals metabolic interactions within the superorganism composed of flagellate Streblomastix strix and complex community of Bacteroidetes bacteria on its surface.</title>
        <authorList>
            <person name="Treitli S.C."/>
            <person name="Kolisko M."/>
            <person name="Husnik F."/>
            <person name="Keeling P."/>
            <person name="Hampl V."/>
        </authorList>
    </citation>
    <scope>NUCLEOTIDE SEQUENCE [LARGE SCALE GENOMIC DNA]</scope>
    <source>
        <strain evidence="2">ST1C</strain>
    </source>
</reference>
<comment type="caution">
    <text evidence="2">The sequence shown here is derived from an EMBL/GenBank/DDBJ whole genome shotgun (WGS) entry which is preliminary data.</text>
</comment>
<protein>
    <submittedName>
        <fullName evidence="2">Uncharacterized protein</fullName>
    </submittedName>
</protein>
<feature type="compositionally biased region" description="Acidic residues" evidence="1">
    <location>
        <begin position="49"/>
        <end position="82"/>
    </location>
</feature>
<name>A0A5J4T8N7_9EUKA</name>
<accession>A0A5J4T8N7</accession>
<feature type="compositionally biased region" description="Basic residues" evidence="1">
    <location>
        <begin position="22"/>
        <end position="31"/>
    </location>
</feature>
<feature type="region of interest" description="Disordered" evidence="1">
    <location>
        <begin position="1"/>
        <end position="114"/>
    </location>
</feature>